<feature type="transmembrane region" description="Helical" evidence="2">
    <location>
        <begin position="451"/>
        <end position="468"/>
    </location>
</feature>
<feature type="transmembrane region" description="Helical" evidence="2">
    <location>
        <begin position="159"/>
        <end position="180"/>
    </location>
</feature>
<dbReference type="EMBL" id="CATOUU010000531">
    <property type="protein sequence ID" value="CAI9933190.1"/>
    <property type="molecule type" value="Genomic_DNA"/>
</dbReference>
<evidence type="ECO:0000313" key="5">
    <source>
        <dbReference type="Proteomes" id="UP001642409"/>
    </source>
</evidence>
<evidence type="ECO:0000313" key="3">
    <source>
        <dbReference type="EMBL" id="CAI9933190.1"/>
    </source>
</evidence>
<gene>
    <name evidence="3" type="ORF">HINF_LOCUS20835</name>
    <name evidence="4" type="ORF">HINF_LOCUS2381</name>
</gene>
<comment type="caution">
    <text evidence="3">The sequence shown here is derived from an EMBL/GenBank/DDBJ whole genome shotgun (WGS) entry which is preliminary data.</text>
</comment>
<accession>A0AA86TXI4</accession>
<feature type="region of interest" description="Disordered" evidence="1">
    <location>
        <begin position="565"/>
        <end position="608"/>
    </location>
</feature>
<feature type="transmembrane region" description="Helical" evidence="2">
    <location>
        <begin position="72"/>
        <end position="94"/>
    </location>
</feature>
<feature type="transmembrane region" description="Helical" evidence="2">
    <location>
        <begin position="115"/>
        <end position="139"/>
    </location>
</feature>
<sequence length="608" mass="69943">MSSEDNKSSRSSIISKESQDHVLNNQSSIILKPIVQVCVSSVLSELVCNILTSIVLLTVLHYLYFNLSKEDIFAIVMTLPLIYLLNILLSDSIIEAGQVYMHRSLGVKQYNASKVYYAYTIVIGVFFSLAIPTGILIGLQYKIVYFMSWFELDSRQTVFYRQMIAIFSVVYFLSASSKLLKVEGLFAQNITIQICFLLLQLFVLTFVVLIYSIQSIQMTLFSFIPIFVGPLIIKSIISLFCIFHIKGKKIHYQSIHFVQKGLFKPFRPKVLFDILKNTCYYILLNSGQVFQYVFTYASIIQQEEYFVVSYSVFFIELCNSLNKAIMNNMDSVLRINIQLKRYDRCYQFFASAFVMFFANLALQILTFSIRNVAYKAIFPGQFEDSLEFYHCSLDGLLGTFNAYTIAVIKSESSMRVGIILGSVKMVMATLFWYVGYYLNFKKSHFSTLINYYRYCADVLGLGFYILYFRKFLKLKLQTTDQPNTTAKREVEPPKLILQEMQPIDHISRNISGDDSQITDQNETNLLQNQVENLINSSLVKQNTAVQIANEPPRIIFRHTQSQFSRKTSVTENIESSKEQQNSNLVQSQVSDERKGSMSASNFLNLNRK</sequence>
<reference evidence="4 5" key="2">
    <citation type="submission" date="2024-07" db="EMBL/GenBank/DDBJ databases">
        <authorList>
            <person name="Akdeniz Z."/>
        </authorList>
    </citation>
    <scope>NUCLEOTIDE SEQUENCE [LARGE SCALE GENOMIC DNA]</scope>
</reference>
<feature type="transmembrane region" description="Helical" evidence="2">
    <location>
        <begin position="418"/>
        <end position="439"/>
    </location>
</feature>
<feature type="compositionally biased region" description="Polar residues" evidence="1">
    <location>
        <begin position="597"/>
        <end position="608"/>
    </location>
</feature>
<keyword evidence="2" id="KW-1133">Transmembrane helix</keyword>
<evidence type="ECO:0000256" key="1">
    <source>
        <dbReference type="SAM" id="MobiDB-lite"/>
    </source>
</evidence>
<dbReference type="Proteomes" id="UP001642409">
    <property type="component" value="Unassembled WGS sequence"/>
</dbReference>
<evidence type="ECO:0000256" key="2">
    <source>
        <dbReference type="SAM" id="Phobius"/>
    </source>
</evidence>
<keyword evidence="2" id="KW-0472">Membrane</keyword>
<keyword evidence="2 3" id="KW-0812">Transmembrane</keyword>
<dbReference type="AlphaFoldDB" id="A0AA86TXI4"/>
<feature type="transmembrane region" description="Helical" evidence="2">
    <location>
        <begin position="34"/>
        <end position="60"/>
    </location>
</feature>
<organism evidence="3">
    <name type="scientific">Hexamita inflata</name>
    <dbReference type="NCBI Taxonomy" id="28002"/>
    <lineage>
        <taxon>Eukaryota</taxon>
        <taxon>Metamonada</taxon>
        <taxon>Diplomonadida</taxon>
        <taxon>Hexamitidae</taxon>
        <taxon>Hexamitinae</taxon>
        <taxon>Hexamita</taxon>
    </lineage>
</organism>
<feature type="compositionally biased region" description="Low complexity" evidence="1">
    <location>
        <begin position="579"/>
        <end position="589"/>
    </location>
</feature>
<reference evidence="3" key="1">
    <citation type="submission" date="2023-06" db="EMBL/GenBank/DDBJ databases">
        <authorList>
            <person name="Kurt Z."/>
        </authorList>
    </citation>
    <scope>NUCLEOTIDE SEQUENCE</scope>
</reference>
<proteinExistence type="predicted"/>
<feature type="transmembrane region" description="Helical" evidence="2">
    <location>
        <begin position="346"/>
        <end position="367"/>
    </location>
</feature>
<protein>
    <submittedName>
        <fullName evidence="3">MatE and transmembrane domain-containing protein</fullName>
    </submittedName>
    <submittedName>
        <fullName evidence="4">MatE_and transmembrane domain-containing protein</fullName>
    </submittedName>
</protein>
<name>A0AA86TXI4_9EUKA</name>
<evidence type="ECO:0000313" key="4">
    <source>
        <dbReference type="EMBL" id="CAL5973449.1"/>
    </source>
</evidence>
<keyword evidence="5" id="KW-1185">Reference proteome</keyword>
<feature type="transmembrane region" description="Helical" evidence="2">
    <location>
        <begin position="192"/>
        <end position="214"/>
    </location>
</feature>
<feature type="transmembrane region" description="Helical" evidence="2">
    <location>
        <begin position="220"/>
        <end position="243"/>
    </location>
</feature>
<dbReference type="EMBL" id="CAXDID020000004">
    <property type="protein sequence ID" value="CAL5973449.1"/>
    <property type="molecule type" value="Genomic_DNA"/>
</dbReference>